<dbReference type="Proteomes" id="UP000187439">
    <property type="component" value="Unassembled WGS sequence"/>
</dbReference>
<evidence type="ECO:0000313" key="2">
    <source>
        <dbReference type="EMBL" id="OMD39067.1"/>
    </source>
</evidence>
<protein>
    <recommendedName>
        <fullName evidence="4">Lipoprotein</fullName>
    </recommendedName>
</protein>
<evidence type="ECO:0008006" key="4">
    <source>
        <dbReference type="Google" id="ProtNLM"/>
    </source>
</evidence>
<organism evidence="2 3">
    <name type="scientific">Paenibacillus odorifer</name>
    <dbReference type="NCBI Taxonomy" id="189426"/>
    <lineage>
        <taxon>Bacteria</taxon>
        <taxon>Bacillati</taxon>
        <taxon>Bacillota</taxon>
        <taxon>Bacilli</taxon>
        <taxon>Bacillales</taxon>
        <taxon>Paenibacillaceae</taxon>
        <taxon>Paenibacillus</taxon>
    </lineage>
</organism>
<comment type="caution">
    <text evidence="2">The sequence shown here is derived from an EMBL/GenBank/DDBJ whole genome shotgun (WGS) entry which is preliminary data.</text>
</comment>
<name>A0A1R0XVP1_9BACL</name>
<dbReference type="OrthoDB" id="2454533at2"/>
<reference evidence="2 3" key="1">
    <citation type="submission" date="2016-10" db="EMBL/GenBank/DDBJ databases">
        <title>Paenibacillus species isolates.</title>
        <authorList>
            <person name="Beno S.M."/>
        </authorList>
    </citation>
    <scope>NUCLEOTIDE SEQUENCE [LARGE SCALE GENOMIC DNA]</scope>
    <source>
        <strain evidence="2 3">FSL H7-0710</strain>
    </source>
</reference>
<evidence type="ECO:0000313" key="3">
    <source>
        <dbReference type="Proteomes" id="UP000187439"/>
    </source>
</evidence>
<dbReference type="EMBL" id="MPTC01000015">
    <property type="protein sequence ID" value="OMD39067.1"/>
    <property type="molecule type" value="Genomic_DNA"/>
</dbReference>
<keyword evidence="1" id="KW-0732">Signal</keyword>
<dbReference type="RefSeq" id="WP_076120052.1">
    <property type="nucleotide sequence ID" value="NZ_MPTC01000015.1"/>
</dbReference>
<evidence type="ECO:0000256" key="1">
    <source>
        <dbReference type="SAM" id="SignalP"/>
    </source>
</evidence>
<dbReference type="AlphaFoldDB" id="A0A1R0XVP1"/>
<gene>
    <name evidence="2" type="ORF">BSK52_17570</name>
</gene>
<sequence>MRRIIPNALIILIFIFVTGCTSNADTVDTPLYSGKGLYVGVVGEVPKVREDQIHFTSISFDELEDYTKLSSNYDAVIIMKEHLQEADDNKYVKVYTKAGIPFFFIGATKSFMPFVLEDVSYEHSSLTNFNNNMYVTGYFHNGEKFRSWEYGIYNDKVNEPNIKSVYSQMFTTIESIKNGMYK</sequence>
<feature type="signal peptide" evidence="1">
    <location>
        <begin position="1"/>
        <end position="24"/>
    </location>
</feature>
<proteinExistence type="predicted"/>
<feature type="chain" id="PRO_5012435497" description="Lipoprotein" evidence="1">
    <location>
        <begin position="25"/>
        <end position="182"/>
    </location>
</feature>
<accession>A0A1R0XVP1</accession>
<dbReference type="PROSITE" id="PS51257">
    <property type="entry name" value="PROKAR_LIPOPROTEIN"/>
    <property type="match status" value="1"/>
</dbReference>